<proteinExistence type="predicted"/>
<protein>
    <submittedName>
        <fullName evidence="2">AAA family ATPase</fullName>
    </submittedName>
</protein>
<reference evidence="2 3" key="1">
    <citation type="submission" date="2023-01" db="EMBL/GenBank/DDBJ databases">
        <title>Minimal conservation of predation-associated metabolite biosynthetic gene clusters underscores biosynthetic potential of Myxococcota including descriptions for ten novel species: Archangium lansinium sp. nov., Myxococcus landrumus sp. nov., Nannocystis bai.</title>
        <authorList>
            <person name="Ahearne A."/>
            <person name="Stevens C."/>
            <person name="Dowd S."/>
        </authorList>
    </citation>
    <scope>NUCLEOTIDE SEQUENCE [LARGE SCALE GENOMIC DNA]</scope>
    <source>
        <strain evidence="2 3">WIWO2</strain>
    </source>
</reference>
<organism evidence="2 3">
    <name type="scientific">Sorangium atrum</name>
    <dbReference type="NCBI Taxonomy" id="2995308"/>
    <lineage>
        <taxon>Bacteria</taxon>
        <taxon>Pseudomonadati</taxon>
        <taxon>Myxococcota</taxon>
        <taxon>Polyangia</taxon>
        <taxon>Polyangiales</taxon>
        <taxon>Polyangiaceae</taxon>
        <taxon>Sorangium</taxon>
    </lineage>
</organism>
<keyword evidence="3" id="KW-1185">Reference proteome</keyword>
<evidence type="ECO:0000313" key="2">
    <source>
        <dbReference type="EMBL" id="MDC0680373.1"/>
    </source>
</evidence>
<dbReference type="SUPFAM" id="SSF52540">
    <property type="entry name" value="P-loop containing nucleoside triphosphate hydrolases"/>
    <property type="match status" value="1"/>
</dbReference>
<dbReference type="Proteomes" id="UP001217485">
    <property type="component" value="Unassembled WGS sequence"/>
</dbReference>
<evidence type="ECO:0000256" key="1">
    <source>
        <dbReference type="SAM" id="MobiDB-lite"/>
    </source>
</evidence>
<dbReference type="Pfam" id="PF13481">
    <property type="entry name" value="AAA_25"/>
    <property type="match status" value="1"/>
</dbReference>
<evidence type="ECO:0000313" key="3">
    <source>
        <dbReference type="Proteomes" id="UP001217485"/>
    </source>
</evidence>
<dbReference type="RefSeq" id="WP_272097414.1">
    <property type="nucleotide sequence ID" value="NZ_JAQNDK010000002.1"/>
</dbReference>
<dbReference type="EMBL" id="JAQNDK010000002">
    <property type="protein sequence ID" value="MDC0680373.1"/>
    <property type="molecule type" value="Genomic_DNA"/>
</dbReference>
<dbReference type="Gene3D" id="3.40.50.300">
    <property type="entry name" value="P-loop containing nucleotide triphosphate hydrolases"/>
    <property type="match status" value="1"/>
</dbReference>
<comment type="caution">
    <text evidence="2">The sequence shown here is derived from an EMBL/GenBank/DDBJ whole genome shotgun (WGS) entry which is preliminary data.</text>
</comment>
<accession>A0ABT5C318</accession>
<dbReference type="InterPro" id="IPR027417">
    <property type="entry name" value="P-loop_NTPase"/>
</dbReference>
<feature type="region of interest" description="Disordered" evidence="1">
    <location>
        <begin position="520"/>
        <end position="563"/>
    </location>
</feature>
<gene>
    <name evidence="2" type="ORF">POL72_21700</name>
</gene>
<sequence length="563" mass="60232">MSAEQDRPAGPPAPNQALLDVLDAVERWIDASPEQRQAAGAHAIERWTLLASERGIVRGAANDNAADRPRDDATAQLQRAREALLSRCSEGLDGDTGKDARALARAGKALARAAELESARGLVLGVRPKTGTAILEPLPEQLWLVKDLQWCAGRPAMLIAAAGSGKTIVCQSAAVSLAAGRPLFGWFWGPPRSRDVRVLHLDYEQGDYATRRRYQKIVRGMGLNAEELERVQRNLNLLCFPQIYLTSKNAEAEFKRAVDGVDLCIIDSLRVACRGLDENDSAIRDAIDIMTRVSQATGCAFLVVHHAGKSSGQKRDARELGRGSSAIFDASGSVLNLCLDGDGDEKGAGAAQREEIAIDCPKCGGSGSLPQYESVEGGVCFGCKGQGKVWRSGPATTKQSAPAAADPRRRVEMSKASAEGDGMRLEPFYLRFVDVAEGDNLLAGVRVEYRTEEQIKGPPEQPGDKLEAVKAKVLKLILEETRAGRPIAGKVVLAEKLGGRRANVSAAVDELIAEGIILDKPEKSGRGPGKSRLWAYVGSDGAEPGERRQPPTDAPTIGDPSDV</sequence>
<feature type="region of interest" description="Disordered" evidence="1">
    <location>
        <begin position="391"/>
        <end position="418"/>
    </location>
</feature>
<name>A0ABT5C318_9BACT</name>